<dbReference type="Pfam" id="PF01329">
    <property type="entry name" value="Pterin_4a"/>
    <property type="match status" value="1"/>
</dbReference>
<evidence type="ECO:0000256" key="4">
    <source>
        <dbReference type="HAMAP-Rule" id="MF_00434"/>
    </source>
</evidence>
<keyword evidence="3 4" id="KW-0456">Lyase</keyword>
<dbReference type="PANTHER" id="PTHR12599:SF0">
    <property type="entry name" value="PTERIN-4-ALPHA-CARBINOLAMINE DEHYDRATASE"/>
    <property type="match status" value="1"/>
</dbReference>
<keyword evidence="6" id="KW-1185">Reference proteome</keyword>
<accession>A0ABS5JWZ5</accession>
<reference evidence="5 6" key="1">
    <citation type="journal article" date="2015" name="Int. J. Syst. Evol. Microbiol.">
        <title>Carboxylicivirga linearis sp. nov., isolated from a sea cucumber culture pond.</title>
        <authorList>
            <person name="Wang F.Q."/>
            <person name="Zhou Y.X."/>
            <person name="Lin X.Z."/>
            <person name="Chen G.J."/>
            <person name="Du Z.J."/>
        </authorList>
    </citation>
    <scope>NUCLEOTIDE SEQUENCE [LARGE SCALE GENOMIC DNA]</scope>
    <source>
        <strain evidence="5 6">FB218</strain>
    </source>
</reference>
<evidence type="ECO:0000313" key="6">
    <source>
        <dbReference type="Proteomes" id="UP000708576"/>
    </source>
</evidence>
<dbReference type="RefSeq" id="WP_212216652.1">
    <property type="nucleotide sequence ID" value="NZ_JAGUCO010000011.1"/>
</dbReference>
<dbReference type="InterPro" id="IPR036428">
    <property type="entry name" value="PCD_sf"/>
</dbReference>
<comment type="catalytic activity">
    <reaction evidence="1 4">
        <text>(4aS,6R)-4a-hydroxy-L-erythro-5,6,7,8-tetrahydrobiopterin = (6R)-L-erythro-6,7-dihydrobiopterin + H2O</text>
        <dbReference type="Rhea" id="RHEA:11920"/>
        <dbReference type="ChEBI" id="CHEBI:15377"/>
        <dbReference type="ChEBI" id="CHEBI:15642"/>
        <dbReference type="ChEBI" id="CHEBI:43120"/>
        <dbReference type="EC" id="4.2.1.96"/>
    </reaction>
</comment>
<evidence type="ECO:0000313" key="5">
    <source>
        <dbReference type="EMBL" id="MBS2099408.1"/>
    </source>
</evidence>
<dbReference type="SUPFAM" id="SSF55248">
    <property type="entry name" value="PCD-like"/>
    <property type="match status" value="1"/>
</dbReference>
<proteinExistence type="inferred from homology"/>
<comment type="similarity">
    <text evidence="2 4">Belongs to the pterin-4-alpha-carbinolamine dehydratase family.</text>
</comment>
<dbReference type="NCBIfam" id="NF002017">
    <property type="entry name" value="PRK00823.1-2"/>
    <property type="match status" value="1"/>
</dbReference>
<dbReference type="Gene3D" id="3.30.1360.20">
    <property type="entry name" value="Transcriptional coactivator/pterin dehydratase"/>
    <property type="match status" value="1"/>
</dbReference>
<evidence type="ECO:0000256" key="2">
    <source>
        <dbReference type="ARBA" id="ARBA00006472"/>
    </source>
</evidence>
<dbReference type="CDD" id="cd00913">
    <property type="entry name" value="PCD_DCoH_subfamily_a"/>
    <property type="match status" value="1"/>
</dbReference>
<evidence type="ECO:0000256" key="1">
    <source>
        <dbReference type="ARBA" id="ARBA00001554"/>
    </source>
</evidence>
<dbReference type="EC" id="4.2.1.96" evidence="4"/>
<dbReference type="PANTHER" id="PTHR12599">
    <property type="entry name" value="PTERIN-4-ALPHA-CARBINOLAMINE DEHYDRATASE"/>
    <property type="match status" value="1"/>
</dbReference>
<organism evidence="5 6">
    <name type="scientific">Carboxylicivirga linearis</name>
    <dbReference type="NCBI Taxonomy" id="1628157"/>
    <lineage>
        <taxon>Bacteria</taxon>
        <taxon>Pseudomonadati</taxon>
        <taxon>Bacteroidota</taxon>
        <taxon>Bacteroidia</taxon>
        <taxon>Marinilabiliales</taxon>
        <taxon>Marinilabiliaceae</taxon>
        <taxon>Carboxylicivirga</taxon>
    </lineage>
</organism>
<sequence length="108" mass="12681">MKDFIDRNCVPCKGGIPPLNEEEVTKRMEQLERWKAVNNHHLQRSLKFKDFQSALDFVNQVGQVAEQENHHPEICFTWGKVVIRIWTHKIDGLHDNDFILAAKINNLF</sequence>
<dbReference type="InterPro" id="IPR001533">
    <property type="entry name" value="Pterin_deHydtase"/>
</dbReference>
<dbReference type="EMBL" id="JAGUCO010000011">
    <property type="protein sequence ID" value="MBS2099408.1"/>
    <property type="molecule type" value="Genomic_DNA"/>
</dbReference>
<gene>
    <name evidence="5" type="ORF">KEM10_14025</name>
</gene>
<dbReference type="Proteomes" id="UP000708576">
    <property type="component" value="Unassembled WGS sequence"/>
</dbReference>
<evidence type="ECO:0000256" key="3">
    <source>
        <dbReference type="ARBA" id="ARBA00023239"/>
    </source>
</evidence>
<protein>
    <recommendedName>
        <fullName evidence="4">Putative pterin-4-alpha-carbinolamine dehydratase</fullName>
        <shortName evidence="4">PHS</shortName>
        <ecNumber evidence="4">4.2.1.96</ecNumber>
    </recommendedName>
    <alternativeName>
        <fullName evidence="4">4-alpha-hydroxy-tetrahydropterin dehydratase</fullName>
    </alternativeName>
    <alternativeName>
        <fullName evidence="4">Pterin carbinolamine dehydratase</fullName>
        <shortName evidence="4">PCD</shortName>
    </alternativeName>
</protein>
<dbReference type="HAMAP" id="MF_00434">
    <property type="entry name" value="Pterin_4_alpha"/>
    <property type="match status" value="1"/>
</dbReference>
<dbReference type="GO" id="GO:0008124">
    <property type="term" value="F:4-alpha-hydroxytetrahydrobiopterin dehydratase activity"/>
    <property type="evidence" value="ECO:0007669"/>
    <property type="project" value="UniProtKB-EC"/>
</dbReference>
<comment type="caution">
    <text evidence="5">The sequence shown here is derived from an EMBL/GenBank/DDBJ whole genome shotgun (WGS) entry which is preliminary data.</text>
</comment>
<name>A0ABS5JWZ5_9BACT</name>